<proteinExistence type="predicted"/>
<evidence type="ECO:0008006" key="3">
    <source>
        <dbReference type="Google" id="ProtNLM"/>
    </source>
</evidence>
<evidence type="ECO:0000313" key="1">
    <source>
        <dbReference type="EMBL" id="MED6197519.1"/>
    </source>
</evidence>
<name>A0ABU6XJG6_9FABA</name>
<reference evidence="1 2" key="1">
    <citation type="journal article" date="2023" name="Plants (Basel)">
        <title>Bridging the Gap: Combining Genomics and Transcriptomics Approaches to Understand Stylosanthes scabra, an Orphan Legume from the Brazilian Caatinga.</title>
        <authorList>
            <person name="Ferreira-Neto J.R.C."/>
            <person name="da Silva M.D."/>
            <person name="Binneck E."/>
            <person name="de Melo N.F."/>
            <person name="da Silva R.H."/>
            <person name="de Melo A.L.T.M."/>
            <person name="Pandolfi V."/>
            <person name="Bustamante F.O."/>
            <person name="Brasileiro-Vidal A.C."/>
            <person name="Benko-Iseppon A.M."/>
        </authorList>
    </citation>
    <scope>NUCLEOTIDE SEQUENCE [LARGE SCALE GENOMIC DNA]</scope>
    <source>
        <tissue evidence="1">Leaves</tissue>
    </source>
</reference>
<dbReference type="EMBL" id="JASCZI010211913">
    <property type="protein sequence ID" value="MED6197519.1"/>
    <property type="molecule type" value="Genomic_DNA"/>
</dbReference>
<dbReference type="Proteomes" id="UP001341840">
    <property type="component" value="Unassembled WGS sequence"/>
</dbReference>
<sequence>MAYHGPLEMMDNTRQERSKRLQPQKYLALRAEETACHLFLHCKFVTKLWSIILEWTNLCFKTWNWLAYFTFIILDGIAEGNGRELRSPLRRWLRKAHVLLSVTIPLSKELLEASLSKEPTLEQVGNVEAKWVQVRVDG</sequence>
<evidence type="ECO:0000313" key="2">
    <source>
        <dbReference type="Proteomes" id="UP001341840"/>
    </source>
</evidence>
<gene>
    <name evidence="1" type="ORF">PIB30_057158</name>
</gene>
<organism evidence="1 2">
    <name type="scientific">Stylosanthes scabra</name>
    <dbReference type="NCBI Taxonomy" id="79078"/>
    <lineage>
        <taxon>Eukaryota</taxon>
        <taxon>Viridiplantae</taxon>
        <taxon>Streptophyta</taxon>
        <taxon>Embryophyta</taxon>
        <taxon>Tracheophyta</taxon>
        <taxon>Spermatophyta</taxon>
        <taxon>Magnoliopsida</taxon>
        <taxon>eudicotyledons</taxon>
        <taxon>Gunneridae</taxon>
        <taxon>Pentapetalae</taxon>
        <taxon>rosids</taxon>
        <taxon>fabids</taxon>
        <taxon>Fabales</taxon>
        <taxon>Fabaceae</taxon>
        <taxon>Papilionoideae</taxon>
        <taxon>50 kb inversion clade</taxon>
        <taxon>dalbergioids sensu lato</taxon>
        <taxon>Dalbergieae</taxon>
        <taxon>Pterocarpus clade</taxon>
        <taxon>Stylosanthes</taxon>
    </lineage>
</organism>
<accession>A0ABU6XJG6</accession>
<keyword evidence="2" id="KW-1185">Reference proteome</keyword>
<comment type="caution">
    <text evidence="1">The sequence shown here is derived from an EMBL/GenBank/DDBJ whole genome shotgun (WGS) entry which is preliminary data.</text>
</comment>
<protein>
    <recommendedName>
        <fullName evidence="3">Reverse transcriptase zinc-binding domain-containing protein</fullName>
    </recommendedName>
</protein>